<accession>F0YM29</accession>
<keyword evidence="2" id="KW-0597">Phosphoprotein</keyword>
<feature type="non-terminal residue" evidence="7">
    <location>
        <position position="139"/>
    </location>
</feature>
<dbReference type="EMBL" id="GL833160">
    <property type="protein sequence ID" value="EGB03801.1"/>
    <property type="molecule type" value="Genomic_DNA"/>
</dbReference>
<dbReference type="GO" id="GO:0004315">
    <property type="term" value="F:3-oxoacyl-[acyl-carrier-protein] synthase activity"/>
    <property type="evidence" value="ECO:0007669"/>
    <property type="project" value="InterPro"/>
</dbReference>
<dbReference type="GeneID" id="20218413"/>
<dbReference type="RefSeq" id="XP_009041459.1">
    <property type="nucleotide sequence ID" value="XM_009043211.1"/>
</dbReference>
<keyword evidence="8" id="KW-1185">Reference proteome</keyword>
<dbReference type="GO" id="GO:0006633">
    <property type="term" value="P:fatty acid biosynthetic process"/>
    <property type="evidence" value="ECO:0007669"/>
    <property type="project" value="InterPro"/>
</dbReference>
<keyword evidence="3" id="KW-0808">Transferase</keyword>
<dbReference type="eggNOG" id="KOG1202">
    <property type="taxonomic scope" value="Eukaryota"/>
</dbReference>
<keyword evidence="5" id="KW-1133">Transmembrane helix</keyword>
<dbReference type="Gene3D" id="3.40.47.10">
    <property type="match status" value="1"/>
</dbReference>
<keyword evidence="1" id="KW-0596">Phosphopantetheine</keyword>
<evidence type="ECO:0000256" key="2">
    <source>
        <dbReference type="ARBA" id="ARBA00022553"/>
    </source>
</evidence>
<evidence type="ECO:0000256" key="1">
    <source>
        <dbReference type="ARBA" id="ARBA00022450"/>
    </source>
</evidence>
<dbReference type="PANTHER" id="PTHR43775:SF37">
    <property type="entry name" value="SI:DKEY-61P9.11"/>
    <property type="match status" value="1"/>
</dbReference>
<dbReference type="PROSITE" id="PS52004">
    <property type="entry name" value="KS3_2"/>
    <property type="match status" value="1"/>
</dbReference>
<dbReference type="KEGG" id="aaf:AURANDRAFT_14587"/>
<evidence type="ECO:0000313" key="8">
    <source>
        <dbReference type="Proteomes" id="UP000002729"/>
    </source>
</evidence>
<name>F0YM29_AURAN</name>
<feature type="non-terminal residue" evidence="7">
    <location>
        <position position="1"/>
    </location>
</feature>
<dbReference type="Proteomes" id="UP000002729">
    <property type="component" value="Unassembled WGS sequence"/>
</dbReference>
<keyword evidence="5" id="KW-0472">Membrane</keyword>
<evidence type="ECO:0000313" key="7">
    <source>
        <dbReference type="EMBL" id="EGB03801.1"/>
    </source>
</evidence>
<organism evidence="8">
    <name type="scientific">Aureococcus anophagefferens</name>
    <name type="common">Harmful bloom alga</name>
    <dbReference type="NCBI Taxonomy" id="44056"/>
    <lineage>
        <taxon>Eukaryota</taxon>
        <taxon>Sar</taxon>
        <taxon>Stramenopiles</taxon>
        <taxon>Ochrophyta</taxon>
        <taxon>Pelagophyceae</taxon>
        <taxon>Pelagomonadales</taxon>
        <taxon>Pelagomonadaceae</taxon>
        <taxon>Aureococcus</taxon>
    </lineage>
</organism>
<sequence length="139" mass="14198">YSGTSSSLAVASGRLSYVLGLTGPNLPIDTACSASLVSLHVAGLFLIDDVMSHAAVAGSLLLLSKVSIAFALGGMISPRGRSHTFDVRADGFCRGEGFGAFLVTTEDSFTSVRSSSVQQDGPSASLTAPSGSSQKRLIE</sequence>
<dbReference type="PANTHER" id="PTHR43775">
    <property type="entry name" value="FATTY ACID SYNTHASE"/>
    <property type="match status" value="1"/>
</dbReference>
<reference evidence="7 8" key="1">
    <citation type="journal article" date="2011" name="Proc. Natl. Acad. Sci. U.S.A.">
        <title>Niche of harmful alga Aureococcus anophagefferens revealed through ecogenomics.</title>
        <authorList>
            <person name="Gobler C.J."/>
            <person name="Berry D.L."/>
            <person name="Dyhrman S.T."/>
            <person name="Wilhelm S.W."/>
            <person name="Salamov A."/>
            <person name="Lobanov A.V."/>
            <person name="Zhang Y."/>
            <person name="Collier J.L."/>
            <person name="Wurch L.L."/>
            <person name="Kustka A.B."/>
            <person name="Dill B.D."/>
            <person name="Shah M."/>
            <person name="VerBerkmoes N.C."/>
            <person name="Kuo A."/>
            <person name="Terry A."/>
            <person name="Pangilinan J."/>
            <person name="Lindquist E.A."/>
            <person name="Lucas S."/>
            <person name="Paulsen I.T."/>
            <person name="Hattenrath-Lehmann T.K."/>
            <person name="Talmage S.C."/>
            <person name="Walker E.A."/>
            <person name="Koch F."/>
            <person name="Burson A.M."/>
            <person name="Marcoval M.A."/>
            <person name="Tang Y.Z."/>
            <person name="Lecleir G.R."/>
            <person name="Coyne K.J."/>
            <person name="Berg G.M."/>
            <person name="Bertrand E.M."/>
            <person name="Saito M.A."/>
            <person name="Gladyshev V.N."/>
            <person name="Grigoriev I.V."/>
        </authorList>
    </citation>
    <scope>NUCLEOTIDE SEQUENCE [LARGE SCALE GENOMIC DNA]</scope>
    <source>
        <strain evidence="8">CCMP 1984</strain>
    </source>
</reference>
<feature type="region of interest" description="Disordered" evidence="4">
    <location>
        <begin position="113"/>
        <end position="139"/>
    </location>
</feature>
<dbReference type="InParanoid" id="F0YM29"/>
<dbReference type="SUPFAM" id="SSF53901">
    <property type="entry name" value="Thiolase-like"/>
    <property type="match status" value="1"/>
</dbReference>
<feature type="domain" description="Ketosynthase family 3 (KS3)" evidence="6">
    <location>
        <begin position="1"/>
        <end position="139"/>
    </location>
</feature>
<dbReference type="AlphaFoldDB" id="F0YM29"/>
<evidence type="ECO:0000256" key="5">
    <source>
        <dbReference type="SAM" id="Phobius"/>
    </source>
</evidence>
<dbReference type="OrthoDB" id="416130at2759"/>
<dbReference type="GO" id="GO:0004312">
    <property type="term" value="F:fatty acid synthase activity"/>
    <property type="evidence" value="ECO:0007669"/>
    <property type="project" value="TreeGrafter"/>
</dbReference>
<dbReference type="InterPro" id="IPR016039">
    <property type="entry name" value="Thiolase-like"/>
</dbReference>
<dbReference type="InterPro" id="IPR020841">
    <property type="entry name" value="PKS_Beta-ketoAc_synthase_dom"/>
</dbReference>
<dbReference type="InterPro" id="IPR018201">
    <property type="entry name" value="Ketoacyl_synth_AS"/>
</dbReference>
<dbReference type="InterPro" id="IPR014030">
    <property type="entry name" value="Ketoacyl_synth_N"/>
</dbReference>
<gene>
    <name evidence="7" type="ORF">AURANDRAFT_14587</name>
</gene>
<dbReference type="Pfam" id="PF00109">
    <property type="entry name" value="ketoacyl-synt"/>
    <property type="match status" value="1"/>
</dbReference>
<dbReference type="InterPro" id="IPR050091">
    <property type="entry name" value="PKS_NRPS_Biosynth_Enz"/>
</dbReference>
<evidence type="ECO:0000256" key="4">
    <source>
        <dbReference type="SAM" id="MobiDB-lite"/>
    </source>
</evidence>
<evidence type="ECO:0000256" key="3">
    <source>
        <dbReference type="ARBA" id="ARBA00022679"/>
    </source>
</evidence>
<evidence type="ECO:0000259" key="6">
    <source>
        <dbReference type="PROSITE" id="PS52004"/>
    </source>
</evidence>
<protein>
    <recommendedName>
        <fullName evidence="6">Ketosynthase family 3 (KS3) domain-containing protein</fullName>
    </recommendedName>
</protein>
<feature type="transmembrane region" description="Helical" evidence="5">
    <location>
        <begin position="54"/>
        <end position="76"/>
    </location>
</feature>
<keyword evidence="5" id="KW-0812">Transmembrane</keyword>
<dbReference type="PROSITE" id="PS00606">
    <property type="entry name" value="KS3_1"/>
    <property type="match status" value="1"/>
</dbReference>
<proteinExistence type="predicted"/>